<dbReference type="AlphaFoldDB" id="A0AAV5X1H8"/>
<organism evidence="2 3">
    <name type="scientific">Pristionchus fissidentatus</name>
    <dbReference type="NCBI Taxonomy" id="1538716"/>
    <lineage>
        <taxon>Eukaryota</taxon>
        <taxon>Metazoa</taxon>
        <taxon>Ecdysozoa</taxon>
        <taxon>Nematoda</taxon>
        <taxon>Chromadorea</taxon>
        <taxon>Rhabditida</taxon>
        <taxon>Rhabditina</taxon>
        <taxon>Diplogasteromorpha</taxon>
        <taxon>Diplogasteroidea</taxon>
        <taxon>Neodiplogasteridae</taxon>
        <taxon>Pristionchus</taxon>
    </lineage>
</organism>
<reference evidence="2" key="1">
    <citation type="submission" date="2023-10" db="EMBL/GenBank/DDBJ databases">
        <title>Genome assembly of Pristionchus species.</title>
        <authorList>
            <person name="Yoshida K."/>
            <person name="Sommer R.J."/>
        </authorList>
    </citation>
    <scope>NUCLEOTIDE SEQUENCE</scope>
    <source>
        <strain evidence="2">RS5133</strain>
    </source>
</reference>
<proteinExistence type="predicted"/>
<evidence type="ECO:0000313" key="3">
    <source>
        <dbReference type="Proteomes" id="UP001432322"/>
    </source>
</evidence>
<accession>A0AAV5X1H8</accession>
<evidence type="ECO:0000256" key="1">
    <source>
        <dbReference type="SAM" id="MobiDB-lite"/>
    </source>
</evidence>
<comment type="caution">
    <text evidence="2">The sequence shown here is derived from an EMBL/GenBank/DDBJ whole genome shotgun (WGS) entry which is preliminary data.</text>
</comment>
<feature type="compositionally biased region" description="Low complexity" evidence="1">
    <location>
        <begin position="9"/>
        <end position="26"/>
    </location>
</feature>
<name>A0AAV5X1H8_9BILA</name>
<protein>
    <submittedName>
        <fullName evidence="2">Uncharacterized protein</fullName>
    </submittedName>
</protein>
<feature type="compositionally biased region" description="Basic and acidic residues" evidence="1">
    <location>
        <begin position="94"/>
        <end position="110"/>
    </location>
</feature>
<feature type="non-terminal residue" evidence="2">
    <location>
        <position position="1"/>
    </location>
</feature>
<sequence length="136" mass="14960">SVSKCFSMAAANANNQQVPPAAQQTPGSNSNRDAGVEIRIQEPPAPHRPNDSHSYPSHPVASPSYPIPQATAQSMFWALASDTSDSEGDTGNSHYDEMQNRKRVEREARRLPRPNLVLMQRVVRETVVPQSTNQVN</sequence>
<feature type="non-terminal residue" evidence="2">
    <location>
        <position position="136"/>
    </location>
</feature>
<gene>
    <name evidence="2" type="ORF">PFISCL1PPCAC_27234</name>
</gene>
<keyword evidence="3" id="KW-1185">Reference proteome</keyword>
<feature type="region of interest" description="Disordered" evidence="1">
    <location>
        <begin position="1"/>
        <end position="111"/>
    </location>
</feature>
<dbReference type="EMBL" id="BTSY01000007">
    <property type="protein sequence ID" value="GMT35937.1"/>
    <property type="molecule type" value="Genomic_DNA"/>
</dbReference>
<dbReference type="Proteomes" id="UP001432322">
    <property type="component" value="Unassembled WGS sequence"/>
</dbReference>
<evidence type="ECO:0000313" key="2">
    <source>
        <dbReference type="EMBL" id="GMT35937.1"/>
    </source>
</evidence>